<feature type="transmembrane region" description="Helical" evidence="1">
    <location>
        <begin position="20"/>
        <end position="45"/>
    </location>
</feature>
<organism evidence="2">
    <name type="scientific">Thermofilum adornatum</name>
    <dbReference type="NCBI Taxonomy" id="1365176"/>
    <lineage>
        <taxon>Archaea</taxon>
        <taxon>Thermoproteota</taxon>
        <taxon>Thermoprotei</taxon>
        <taxon>Thermofilales</taxon>
        <taxon>Thermofilaceae</taxon>
        <taxon>Thermofilum</taxon>
    </lineage>
</organism>
<keyword evidence="1" id="KW-1133">Transmembrane helix</keyword>
<sequence length="88" mass="9692">MTTVYFILPFVGNPGRLLRGILASITPCVWLMASWPVNVGFHAWLKTKGWVSLFPIFIPITTSHFQGRFVSDMSGSHSLKPSEGLSGV</sequence>
<reference evidence="2" key="1">
    <citation type="journal article" date="2020" name="mSystems">
        <title>Genome- and Community-Level Interaction Insights into Carbon Utilization and Element Cycling Functions of Hydrothermarchaeota in Hydrothermal Sediment.</title>
        <authorList>
            <person name="Zhou Z."/>
            <person name="Liu Y."/>
            <person name="Xu W."/>
            <person name="Pan J."/>
            <person name="Luo Z.H."/>
            <person name="Li M."/>
        </authorList>
    </citation>
    <scope>NUCLEOTIDE SEQUENCE [LARGE SCALE GENOMIC DNA]</scope>
    <source>
        <strain evidence="2">SpSt-116</strain>
    </source>
</reference>
<proteinExistence type="predicted"/>
<name>A0A7C1CG17_9CREN</name>
<evidence type="ECO:0000313" key="2">
    <source>
        <dbReference type="EMBL" id="HDP15098.1"/>
    </source>
</evidence>
<protein>
    <submittedName>
        <fullName evidence="2">Uncharacterized protein</fullName>
    </submittedName>
</protein>
<dbReference type="AlphaFoldDB" id="A0A7C1CG17"/>
<keyword evidence="1" id="KW-0812">Transmembrane</keyword>
<comment type="caution">
    <text evidence="2">The sequence shown here is derived from an EMBL/GenBank/DDBJ whole genome shotgun (WGS) entry which is preliminary data.</text>
</comment>
<keyword evidence="1" id="KW-0472">Membrane</keyword>
<evidence type="ECO:0000256" key="1">
    <source>
        <dbReference type="SAM" id="Phobius"/>
    </source>
</evidence>
<dbReference type="EMBL" id="DSAY01000090">
    <property type="protein sequence ID" value="HDP15098.1"/>
    <property type="molecule type" value="Genomic_DNA"/>
</dbReference>
<gene>
    <name evidence="2" type="ORF">ENN26_04890</name>
</gene>
<accession>A0A7C1CG17</accession>